<comment type="caution">
    <text evidence="2">The sequence shown here is derived from an EMBL/GenBank/DDBJ whole genome shotgun (WGS) entry which is preliminary data.</text>
</comment>
<keyword evidence="3" id="KW-1185">Reference proteome</keyword>
<protein>
    <recommendedName>
        <fullName evidence="1">HAT C-terminal dimerisation domain-containing protein</fullName>
    </recommendedName>
</protein>
<dbReference type="Pfam" id="PF05699">
    <property type="entry name" value="Dimer_Tnp_hAT"/>
    <property type="match status" value="1"/>
</dbReference>
<dbReference type="AlphaFoldDB" id="A0A5N5H4Y3"/>
<reference evidence="2 3" key="3">
    <citation type="submission" date="2019-11" db="EMBL/GenBank/DDBJ databases">
        <title>A de novo genome assembly of a pear dwarfing rootstock.</title>
        <authorList>
            <person name="Wang F."/>
            <person name="Wang J."/>
            <person name="Li S."/>
            <person name="Zhang Y."/>
            <person name="Fang M."/>
            <person name="Ma L."/>
            <person name="Zhao Y."/>
            <person name="Jiang S."/>
        </authorList>
    </citation>
    <scope>NUCLEOTIDE SEQUENCE [LARGE SCALE GENOMIC DNA]</scope>
    <source>
        <strain evidence="2">S2</strain>
        <tissue evidence="2">Leaf</tissue>
    </source>
</reference>
<evidence type="ECO:0000259" key="1">
    <source>
        <dbReference type="Pfam" id="PF05699"/>
    </source>
</evidence>
<name>A0A5N5H4Y3_9ROSA</name>
<sequence>MVISMKSNFVYGVDEVTELTNGIKDVLVQLYDFYLKSNEQAPQAPNVGSSSSNVPMEIADGSSIEDVRLSQFLKIRKHRKRVAFESAFSTKWHIHDDYWSFLTPQMVEALIRTQNWLKSSHISSKVESSFIEEMEIHEQIISGLHPLLNALDL</sequence>
<dbReference type="GO" id="GO:0046983">
    <property type="term" value="F:protein dimerization activity"/>
    <property type="evidence" value="ECO:0007669"/>
    <property type="project" value="InterPro"/>
</dbReference>
<organism evidence="2 3">
    <name type="scientific">Pyrus ussuriensis x Pyrus communis</name>
    <dbReference type="NCBI Taxonomy" id="2448454"/>
    <lineage>
        <taxon>Eukaryota</taxon>
        <taxon>Viridiplantae</taxon>
        <taxon>Streptophyta</taxon>
        <taxon>Embryophyta</taxon>
        <taxon>Tracheophyta</taxon>
        <taxon>Spermatophyta</taxon>
        <taxon>Magnoliopsida</taxon>
        <taxon>eudicotyledons</taxon>
        <taxon>Gunneridae</taxon>
        <taxon>Pentapetalae</taxon>
        <taxon>rosids</taxon>
        <taxon>fabids</taxon>
        <taxon>Rosales</taxon>
        <taxon>Rosaceae</taxon>
        <taxon>Amygdaloideae</taxon>
        <taxon>Maleae</taxon>
        <taxon>Pyrus</taxon>
    </lineage>
</organism>
<accession>A0A5N5H4Y3</accession>
<dbReference type="OrthoDB" id="1301613at2759"/>
<proteinExistence type="predicted"/>
<dbReference type="InterPro" id="IPR008906">
    <property type="entry name" value="HATC_C_dom"/>
</dbReference>
<reference evidence="3" key="2">
    <citation type="submission" date="2019-10" db="EMBL/GenBank/DDBJ databases">
        <title>A de novo genome assembly of a pear dwarfing rootstock.</title>
        <authorList>
            <person name="Wang F."/>
            <person name="Wang J."/>
            <person name="Li S."/>
            <person name="Zhang Y."/>
            <person name="Fang M."/>
            <person name="Ma L."/>
            <person name="Zhao Y."/>
            <person name="Jiang S."/>
        </authorList>
    </citation>
    <scope>NUCLEOTIDE SEQUENCE [LARGE SCALE GENOMIC DNA]</scope>
</reference>
<dbReference type="Proteomes" id="UP000327157">
    <property type="component" value="Chromosome 4"/>
</dbReference>
<evidence type="ECO:0000313" key="2">
    <source>
        <dbReference type="EMBL" id="KAB2622618.1"/>
    </source>
</evidence>
<dbReference type="EMBL" id="SMOL01000231">
    <property type="protein sequence ID" value="KAB2622618.1"/>
    <property type="molecule type" value="Genomic_DNA"/>
</dbReference>
<feature type="domain" description="HAT C-terminal dimerisation" evidence="1">
    <location>
        <begin position="81"/>
        <end position="117"/>
    </location>
</feature>
<evidence type="ECO:0000313" key="3">
    <source>
        <dbReference type="Proteomes" id="UP000327157"/>
    </source>
</evidence>
<gene>
    <name evidence="2" type="ORF">D8674_024800</name>
</gene>
<reference evidence="2 3" key="1">
    <citation type="submission" date="2019-09" db="EMBL/GenBank/DDBJ databases">
        <authorList>
            <person name="Ou C."/>
        </authorList>
    </citation>
    <scope>NUCLEOTIDE SEQUENCE [LARGE SCALE GENOMIC DNA]</scope>
    <source>
        <strain evidence="2">S2</strain>
        <tissue evidence="2">Leaf</tissue>
    </source>
</reference>